<dbReference type="AlphaFoldDB" id="A0A0T9L3E1"/>
<dbReference type="EMBL" id="CPYI01000005">
    <property type="protein sequence ID" value="CNE54936.1"/>
    <property type="molecule type" value="Genomic_DNA"/>
</dbReference>
<evidence type="ECO:0000313" key="3">
    <source>
        <dbReference type="Proteomes" id="UP000045824"/>
    </source>
</evidence>
<sequence length="131" mass="14649">MKKMKTISLVFVLCLLLAGCKMENSQSHIKPQKINAQSSETKSSAADEADRLGLCQRQLEALQKIDTAKYGVYQQRFDTLMNSAAEYAGVRTNVNVDSQDTLDALYHYRVNLFCSEINQVLLTGLAERGIK</sequence>
<dbReference type="RefSeq" id="WP_050118940.1">
    <property type="nucleotide sequence ID" value="NZ_CAWMAB010000005.1"/>
</dbReference>
<feature type="signal peptide" evidence="1">
    <location>
        <begin position="1"/>
        <end position="23"/>
    </location>
</feature>
<gene>
    <name evidence="2" type="ORF">ERS008491_01565</name>
</gene>
<accession>A0A0T9L3E1</accession>
<feature type="chain" id="PRO_5006692233" description="Lipoprotein" evidence="1">
    <location>
        <begin position="24"/>
        <end position="131"/>
    </location>
</feature>
<evidence type="ECO:0000313" key="2">
    <source>
        <dbReference type="EMBL" id="CNE54936.1"/>
    </source>
</evidence>
<organism evidence="2 3">
    <name type="scientific">Yersinia kristensenii</name>
    <dbReference type="NCBI Taxonomy" id="28152"/>
    <lineage>
        <taxon>Bacteria</taxon>
        <taxon>Pseudomonadati</taxon>
        <taxon>Pseudomonadota</taxon>
        <taxon>Gammaproteobacteria</taxon>
        <taxon>Enterobacterales</taxon>
        <taxon>Yersiniaceae</taxon>
        <taxon>Yersinia</taxon>
    </lineage>
</organism>
<reference evidence="2 3" key="1">
    <citation type="submission" date="2015-03" db="EMBL/GenBank/DDBJ databases">
        <authorList>
            <person name="Murphy D."/>
        </authorList>
    </citation>
    <scope>NUCLEOTIDE SEQUENCE [LARGE SCALE GENOMIC DNA]</scope>
    <source>
        <strain evidence="2 3">FCF326</strain>
    </source>
</reference>
<dbReference type="PROSITE" id="PS51257">
    <property type="entry name" value="PROKAR_LIPOPROTEIN"/>
    <property type="match status" value="1"/>
</dbReference>
<dbReference type="Proteomes" id="UP000045824">
    <property type="component" value="Unassembled WGS sequence"/>
</dbReference>
<name>A0A0T9L3E1_YERKR</name>
<proteinExistence type="predicted"/>
<protein>
    <recommendedName>
        <fullName evidence="4">Lipoprotein</fullName>
    </recommendedName>
</protein>
<evidence type="ECO:0000256" key="1">
    <source>
        <dbReference type="SAM" id="SignalP"/>
    </source>
</evidence>
<keyword evidence="1" id="KW-0732">Signal</keyword>
<evidence type="ECO:0008006" key="4">
    <source>
        <dbReference type="Google" id="ProtNLM"/>
    </source>
</evidence>